<proteinExistence type="predicted"/>
<gene>
    <name evidence="1" type="ORF">M5X19_27795</name>
</gene>
<accession>A0ABT4GKF6</accession>
<reference evidence="1 2" key="1">
    <citation type="submission" date="2022-05" db="EMBL/GenBank/DDBJ databases">
        <title>Genome Sequencing of Bee-Associated Microbes.</title>
        <authorList>
            <person name="Dunlap C."/>
        </authorList>
    </citation>
    <scope>NUCLEOTIDE SEQUENCE [LARGE SCALE GENOMIC DNA]</scope>
    <source>
        <strain evidence="1 2">NRRL B-14421</strain>
    </source>
</reference>
<dbReference type="RefSeq" id="WP_029199344.1">
    <property type="nucleotide sequence ID" value="NZ_JAMDMW010000154.1"/>
</dbReference>
<organism evidence="1 2">
    <name type="scientific">Paenibacillus alginolyticus</name>
    <dbReference type="NCBI Taxonomy" id="59839"/>
    <lineage>
        <taxon>Bacteria</taxon>
        <taxon>Bacillati</taxon>
        <taxon>Bacillota</taxon>
        <taxon>Bacilli</taxon>
        <taxon>Bacillales</taxon>
        <taxon>Paenibacillaceae</taxon>
        <taxon>Paenibacillus</taxon>
    </lineage>
</organism>
<evidence type="ECO:0000313" key="2">
    <source>
        <dbReference type="Proteomes" id="UP001527099"/>
    </source>
</evidence>
<evidence type="ECO:0000313" key="1">
    <source>
        <dbReference type="EMBL" id="MCY9696679.1"/>
    </source>
</evidence>
<keyword evidence="2" id="KW-1185">Reference proteome</keyword>
<dbReference type="EMBL" id="JAMDMX010000107">
    <property type="protein sequence ID" value="MCY9696679.1"/>
    <property type="molecule type" value="Genomic_DNA"/>
</dbReference>
<dbReference type="Proteomes" id="UP001527099">
    <property type="component" value="Unassembled WGS sequence"/>
</dbReference>
<sequence>MNPVTENFVKQHQKYLSDNPNELEKFGSVYDHMLFYLTSILSIDEKQALQCILDLKADISCDHLPYIVKSEII</sequence>
<comment type="caution">
    <text evidence="1">The sequence shown here is derived from an EMBL/GenBank/DDBJ whole genome shotgun (WGS) entry which is preliminary data.</text>
</comment>
<name>A0ABT4GKF6_9BACL</name>
<protein>
    <submittedName>
        <fullName evidence="1">Uncharacterized protein</fullName>
    </submittedName>
</protein>